<feature type="region of interest" description="Disordered" evidence="1">
    <location>
        <begin position="26"/>
        <end position="55"/>
    </location>
</feature>
<proteinExistence type="predicted"/>
<evidence type="ECO:0000256" key="2">
    <source>
        <dbReference type="SAM" id="SignalP"/>
    </source>
</evidence>
<accession>A0ABX1GD94</accession>
<gene>
    <name evidence="3" type="ORF">HCU74_06890</name>
</gene>
<keyword evidence="2" id="KW-0732">Signal</keyword>
<evidence type="ECO:0000313" key="4">
    <source>
        <dbReference type="Proteomes" id="UP000765845"/>
    </source>
</evidence>
<dbReference type="EMBL" id="JAAWWK010000002">
    <property type="protein sequence ID" value="NKI17147.1"/>
    <property type="molecule type" value="Genomic_DNA"/>
</dbReference>
<dbReference type="RefSeq" id="WP_168449670.1">
    <property type="nucleotide sequence ID" value="NZ_JAAWWK010000002.1"/>
</dbReference>
<keyword evidence="4" id="KW-1185">Reference proteome</keyword>
<protein>
    <submittedName>
        <fullName evidence="3">DUF3613 domain-containing protein</fullName>
    </submittedName>
</protein>
<dbReference type="InterPro" id="IPR022053">
    <property type="entry name" value="DUF3613"/>
</dbReference>
<evidence type="ECO:0000313" key="3">
    <source>
        <dbReference type="EMBL" id="NKI17147.1"/>
    </source>
</evidence>
<organism evidence="3 4">
    <name type="scientific">Spongiibacter thalassae</name>
    <dbReference type="NCBI Taxonomy" id="2721624"/>
    <lineage>
        <taxon>Bacteria</taxon>
        <taxon>Pseudomonadati</taxon>
        <taxon>Pseudomonadota</taxon>
        <taxon>Gammaproteobacteria</taxon>
        <taxon>Cellvibrionales</taxon>
        <taxon>Spongiibacteraceae</taxon>
        <taxon>Spongiibacter</taxon>
    </lineage>
</organism>
<dbReference type="Proteomes" id="UP000765845">
    <property type="component" value="Unassembled WGS sequence"/>
</dbReference>
<comment type="caution">
    <text evidence="3">The sequence shown here is derived from an EMBL/GenBank/DDBJ whole genome shotgun (WGS) entry which is preliminary data.</text>
</comment>
<reference evidence="3 4" key="1">
    <citation type="submission" date="2020-04" db="EMBL/GenBank/DDBJ databases">
        <authorList>
            <person name="Yoon J."/>
        </authorList>
    </citation>
    <scope>NUCLEOTIDE SEQUENCE [LARGE SCALE GENOMIC DNA]</scope>
    <source>
        <strain evidence="3 4">KMU-166</strain>
    </source>
</reference>
<name>A0ABX1GD94_9GAMM</name>
<feature type="chain" id="PRO_5045146181" evidence="2">
    <location>
        <begin position="23"/>
        <end position="89"/>
    </location>
</feature>
<feature type="signal peptide" evidence="2">
    <location>
        <begin position="1"/>
        <end position="22"/>
    </location>
</feature>
<dbReference type="Pfam" id="PF12266">
    <property type="entry name" value="DUF3613"/>
    <property type="match status" value="1"/>
</dbReference>
<sequence length="89" mass="9457">MNTYISSLLLAGALFAAGVVQAQPSAHHAPSQMSATQRALAAQRSGEIASSTEQHLSGKVRAAAYKRYVDSFKQPIPASFIDDSFTSDE</sequence>
<evidence type="ECO:0000256" key="1">
    <source>
        <dbReference type="SAM" id="MobiDB-lite"/>
    </source>
</evidence>